<comment type="function">
    <text evidence="7">Catalyzes the glycosylation of 4,4'-diaponeurosporenoate, i.e. the esterification of glucose at the C1'' position with the carboxyl group of 4,4'-diaponeurosporenic acid, to form glycosyl-4,4'-diaponeurosporenoate. This is a step in the biosynthesis of staphyloxanthin, an orange pigment present in most staphylococci strains.</text>
</comment>
<evidence type="ECO:0000256" key="5">
    <source>
        <dbReference type="ARBA" id="ARBA00022746"/>
    </source>
</evidence>
<dbReference type="AlphaFoldDB" id="A0A1T4X0E1"/>
<dbReference type="InterPro" id="IPR001173">
    <property type="entry name" value="Glyco_trans_2-like"/>
</dbReference>
<dbReference type="Gene3D" id="3.90.550.10">
    <property type="entry name" value="Spore Coat Polysaccharide Biosynthesis Protein SpsA, Chain A"/>
    <property type="match status" value="1"/>
</dbReference>
<dbReference type="PANTHER" id="PTHR43646:SF2">
    <property type="entry name" value="GLYCOSYLTRANSFERASE 2-LIKE DOMAIN-CONTAINING PROTEIN"/>
    <property type="match status" value="1"/>
</dbReference>
<reference evidence="13" key="1">
    <citation type="submission" date="2017-02" db="EMBL/GenBank/DDBJ databases">
        <authorList>
            <person name="Varghese N."/>
            <person name="Submissions S."/>
        </authorList>
    </citation>
    <scope>NUCLEOTIDE SEQUENCE [LARGE SCALE GENOMIC DNA]</scope>
    <source>
        <strain evidence="13">USBA 833</strain>
    </source>
</reference>
<name>A0A1T4X0E1_9CLOT</name>
<feature type="domain" description="Glycosyltransferase 2-like" evidence="11">
    <location>
        <begin position="3"/>
        <end position="129"/>
    </location>
</feature>
<evidence type="ECO:0000256" key="10">
    <source>
        <dbReference type="ARBA" id="ARBA00040345"/>
    </source>
</evidence>
<comment type="pathway">
    <text evidence="8">Carotenoid biosynthesis; staphyloxanthin biosynthesis; staphyloxanthin from farnesyl diphosphate: step 4/5.</text>
</comment>
<dbReference type="CDD" id="cd02522">
    <property type="entry name" value="GT_2_like_a"/>
    <property type="match status" value="1"/>
</dbReference>
<gene>
    <name evidence="12" type="ORF">SAMN05443428_10532</name>
</gene>
<dbReference type="STRING" id="1147123.SAMN05443428_10532"/>
<keyword evidence="5" id="KW-0125">Carotenoid biosynthesis</keyword>
<dbReference type="EMBL" id="FUYH01000005">
    <property type="protein sequence ID" value="SKA83070.1"/>
    <property type="molecule type" value="Genomic_DNA"/>
</dbReference>
<evidence type="ECO:0000256" key="8">
    <source>
        <dbReference type="ARBA" id="ARBA00037904"/>
    </source>
</evidence>
<dbReference type="Proteomes" id="UP000190105">
    <property type="component" value="Unassembled WGS sequence"/>
</dbReference>
<evidence type="ECO:0000256" key="6">
    <source>
        <dbReference type="ARBA" id="ARBA00023136"/>
    </source>
</evidence>
<dbReference type="OrthoDB" id="9810303at2"/>
<keyword evidence="3" id="KW-0328">Glycosyltransferase</keyword>
<dbReference type="RefSeq" id="WP_078695857.1">
    <property type="nucleotide sequence ID" value="NZ_FUYH01000005.1"/>
</dbReference>
<dbReference type="GO" id="GO:0005886">
    <property type="term" value="C:plasma membrane"/>
    <property type="evidence" value="ECO:0007669"/>
    <property type="project" value="UniProtKB-SubCell"/>
</dbReference>
<keyword evidence="4 12" id="KW-0808">Transferase</keyword>
<evidence type="ECO:0000256" key="4">
    <source>
        <dbReference type="ARBA" id="ARBA00022679"/>
    </source>
</evidence>
<evidence type="ECO:0000256" key="3">
    <source>
        <dbReference type="ARBA" id="ARBA00022676"/>
    </source>
</evidence>
<evidence type="ECO:0000313" key="13">
    <source>
        <dbReference type="Proteomes" id="UP000190105"/>
    </source>
</evidence>
<dbReference type="Pfam" id="PF00535">
    <property type="entry name" value="Glycos_transf_2"/>
    <property type="match status" value="1"/>
</dbReference>
<proteinExistence type="inferred from homology"/>
<evidence type="ECO:0000256" key="9">
    <source>
        <dbReference type="ARBA" id="ARBA00038120"/>
    </source>
</evidence>
<accession>A0A1T4X0E1</accession>
<evidence type="ECO:0000256" key="1">
    <source>
        <dbReference type="ARBA" id="ARBA00004236"/>
    </source>
</evidence>
<keyword evidence="6" id="KW-0472">Membrane</keyword>
<comment type="subcellular location">
    <subcellularLocation>
        <location evidence="1">Cell membrane</location>
    </subcellularLocation>
</comment>
<dbReference type="SUPFAM" id="SSF53448">
    <property type="entry name" value="Nucleotide-diphospho-sugar transferases"/>
    <property type="match status" value="1"/>
</dbReference>
<dbReference type="InterPro" id="IPR026461">
    <property type="entry name" value="Trfase_2_rSAM/seldom_assoc"/>
</dbReference>
<dbReference type="PANTHER" id="PTHR43646">
    <property type="entry name" value="GLYCOSYLTRANSFERASE"/>
    <property type="match status" value="1"/>
</dbReference>
<dbReference type="InterPro" id="IPR029044">
    <property type="entry name" value="Nucleotide-diphossugar_trans"/>
</dbReference>
<protein>
    <recommendedName>
        <fullName evidence="10">4,4'-diaponeurosporenoate glycosyltransferase</fullName>
    </recommendedName>
</protein>
<organism evidence="12 13">
    <name type="scientific">Caloramator quimbayensis</name>
    <dbReference type="NCBI Taxonomy" id="1147123"/>
    <lineage>
        <taxon>Bacteria</taxon>
        <taxon>Bacillati</taxon>
        <taxon>Bacillota</taxon>
        <taxon>Clostridia</taxon>
        <taxon>Eubacteriales</taxon>
        <taxon>Clostridiaceae</taxon>
        <taxon>Caloramator</taxon>
    </lineage>
</organism>
<dbReference type="NCBIfam" id="TIGR04283">
    <property type="entry name" value="glyco_like_mftF"/>
    <property type="match status" value="1"/>
</dbReference>
<evidence type="ECO:0000313" key="12">
    <source>
        <dbReference type="EMBL" id="SKA83070.1"/>
    </source>
</evidence>
<dbReference type="GO" id="GO:0016757">
    <property type="term" value="F:glycosyltransferase activity"/>
    <property type="evidence" value="ECO:0007669"/>
    <property type="project" value="UniProtKB-KW"/>
</dbReference>
<evidence type="ECO:0000259" key="11">
    <source>
        <dbReference type="Pfam" id="PF00535"/>
    </source>
</evidence>
<sequence length="224" mass="25366">MVSIIIPVLNEEKNIEKILMQLNNLKVLKEIIVVDGGSTDNTVLIASKYAKVISSPKGRAKQMNNGALISKGEILWFLHCDSKISERSIESIEKAISKGYDGGCLSLYFYDYSSPFLKYISCTSNLRAKYLKLYFGDQGIFIKKSIFEGIGGYKDIPLMEDFELSIRLKKTAKTVVLKEKIGTSARRFIEGGCFKTFLLMQYIKLLYILNVPIEKIASIYKDIR</sequence>
<keyword evidence="13" id="KW-1185">Reference proteome</keyword>
<dbReference type="GO" id="GO:0016117">
    <property type="term" value="P:carotenoid biosynthetic process"/>
    <property type="evidence" value="ECO:0007669"/>
    <property type="project" value="UniProtKB-KW"/>
</dbReference>
<evidence type="ECO:0000256" key="2">
    <source>
        <dbReference type="ARBA" id="ARBA00022475"/>
    </source>
</evidence>
<evidence type="ECO:0000256" key="7">
    <source>
        <dbReference type="ARBA" id="ARBA00037281"/>
    </source>
</evidence>
<keyword evidence="2" id="KW-1003">Cell membrane</keyword>
<comment type="similarity">
    <text evidence="9">Belongs to the glycosyltransferase 2 family. CrtQ subfamily.</text>
</comment>